<dbReference type="RefSeq" id="WP_382352404.1">
    <property type="nucleotide sequence ID" value="NZ_JBHMBP010000004.1"/>
</dbReference>
<sequence>MAQDPQIPGLEHRPSDSPYVERVYRVEPGAAPAPARMVSVANSNWELIAWTAEGVTTVSVRGPETHPTVVPMGDSMDGAFGVVFSHGAHLRNLPVPALVDSSVDSPHATDRTFVLEGAEWEIPAYGNAETFVERLVRAGLLVRDPLVADVLAGDTPLLVTPRSVQRRVAAATGLTQGTIRQIERARQAAMLLRSGTATADVVHLVGYHDQPHLARSMARFVGRKATELQKPAPDEVLSLLYKTDAQVRP</sequence>
<dbReference type="EMBL" id="JBHSYS010000001">
    <property type="protein sequence ID" value="MFC6955696.1"/>
    <property type="molecule type" value="Genomic_DNA"/>
</dbReference>
<proteinExistence type="predicted"/>
<reference evidence="3" key="1">
    <citation type="journal article" date="2019" name="Int. J. Syst. Evol. Microbiol.">
        <title>The Global Catalogue of Microorganisms (GCM) 10K type strain sequencing project: providing services to taxonomists for standard genome sequencing and annotation.</title>
        <authorList>
            <consortium name="The Broad Institute Genomics Platform"/>
            <consortium name="The Broad Institute Genome Sequencing Center for Infectious Disease"/>
            <person name="Wu L."/>
            <person name="Ma J."/>
        </authorList>
    </citation>
    <scope>NUCLEOTIDE SEQUENCE [LARGE SCALE GENOMIC DNA]</scope>
    <source>
        <strain evidence="3">KACC 12634</strain>
    </source>
</reference>
<comment type="caution">
    <text evidence="2">The sequence shown here is derived from an EMBL/GenBank/DDBJ whole genome shotgun (WGS) entry which is preliminary data.</text>
</comment>
<protein>
    <submittedName>
        <fullName evidence="2">Helix-turn-helix domain-containing protein</fullName>
    </submittedName>
</protein>
<dbReference type="Gene3D" id="1.10.10.60">
    <property type="entry name" value="Homeodomain-like"/>
    <property type="match status" value="1"/>
</dbReference>
<gene>
    <name evidence="2" type="ORF">ACFQS3_00665</name>
</gene>
<dbReference type="SMART" id="SM00342">
    <property type="entry name" value="HTH_ARAC"/>
    <property type="match status" value="1"/>
</dbReference>
<dbReference type="Proteomes" id="UP001596470">
    <property type="component" value="Unassembled WGS sequence"/>
</dbReference>
<evidence type="ECO:0000313" key="2">
    <source>
        <dbReference type="EMBL" id="MFC6955696.1"/>
    </source>
</evidence>
<name>A0ABW2D4D8_9ACTN</name>
<dbReference type="InterPro" id="IPR018060">
    <property type="entry name" value="HTH_AraC"/>
</dbReference>
<dbReference type="PROSITE" id="PS01124">
    <property type="entry name" value="HTH_ARAC_FAMILY_2"/>
    <property type="match status" value="1"/>
</dbReference>
<accession>A0ABW2D4D8</accession>
<keyword evidence="3" id="KW-1185">Reference proteome</keyword>
<feature type="domain" description="HTH araC/xylS-type" evidence="1">
    <location>
        <begin position="159"/>
        <end position="231"/>
    </location>
</feature>
<evidence type="ECO:0000313" key="3">
    <source>
        <dbReference type="Proteomes" id="UP001596470"/>
    </source>
</evidence>
<evidence type="ECO:0000259" key="1">
    <source>
        <dbReference type="PROSITE" id="PS01124"/>
    </source>
</evidence>
<dbReference type="Pfam" id="PF12833">
    <property type="entry name" value="HTH_18"/>
    <property type="match status" value="1"/>
</dbReference>
<organism evidence="2 3">
    <name type="scientific">Glycomyces mayteni</name>
    <dbReference type="NCBI Taxonomy" id="543887"/>
    <lineage>
        <taxon>Bacteria</taxon>
        <taxon>Bacillati</taxon>
        <taxon>Actinomycetota</taxon>
        <taxon>Actinomycetes</taxon>
        <taxon>Glycomycetales</taxon>
        <taxon>Glycomycetaceae</taxon>
        <taxon>Glycomyces</taxon>
    </lineage>
</organism>